<evidence type="ECO:0000313" key="3">
    <source>
        <dbReference type="Proteomes" id="UP001642464"/>
    </source>
</evidence>
<evidence type="ECO:0000313" key="1">
    <source>
        <dbReference type="EMBL" id="CAK9018183.1"/>
    </source>
</evidence>
<dbReference type="Proteomes" id="UP001642464">
    <property type="component" value="Unassembled WGS sequence"/>
</dbReference>
<comment type="caution">
    <text evidence="2">The sequence shown here is derived from an EMBL/GenBank/DDBJ whole genome shotgun (WGS) entry which is preliminary data.</text>
</comment>
<organism evidence="2 3">
    <name type="scientific">Durusdinium trenchii</name>
    <dbReference type="NCBI Taxonomy" id="1381693"/>
    <lineage>
        <taxon>Eukaryota</taxon>
        <taxon>Sar</taxon>
        <taxon>Alveolata</taxon>
        <taxon>Dinophyceae</taxon>
        <taxon>Suessiales</taxon>
        <taxon>Symbiodiniaceae</taxon>
        <taxon>Durusdinium</taxon>
    </lineage>
</organism>
<name>A0ABP0JUW6_9DINO</name>
<proteinExistence type="predicted"/>
<keyword evidence="3" id="KW-1185">Reference proteome</keyword>
<dbReference type="EMBL" id="CAXAMM010008724">
    <property type="protein sequence ID" value="CAK9018265.1"/>
    <property type="molecule type" value="Genomic_DNA"/>
</dbReference>
<accession>A0ABP0JUW6</accession>
<sequence>MACSKISKKSSSTKAQPTDLSTLIVKRVRLPGIQYDEVTPEDFPEYLVARSEKGARDMMSFIWYSAVLESGDCVVLTNKGPRKQQALLLQNFLIFNEDKDWNYMIQPFTARVADPDDRKVHVMIPGSDVCVDELKIICDGSKTKDCPCEYMTDPNPQIKLCPEKFHLLVLYGNKRRM</sequence>
<protein>
    <submittedName>
        <fullName evidence="2">Uncharacterized protein</fullName>
    </submittedName>
</protein>
<dbReference type="EMBL" id="CAXAMM010008691">
    <property type="protein sequence ID" value="CAK9018183.1"/>
    <property type="molecule type" value="Genomic_DNA"/>
</dbReference>
<reference evidence="2 3" key="1">
    <citation type="submission" date="2024-02" db="EMBL/GenBank/DDBJ databases">
        <authorList>
            <person name="Chen Y."/>
            <person name="Shah S."/>
            <person name="Dougan E. K."/>
            <person name="Thang M."/>
            <person name="Chan C."/>
        </authorList>
    </citation>
    <scope>NUCLEOTIDE SEQUENCE [LARGE SCALE GENOMIC DNA]</scope>
</reference>
<gene>
    <name evidence="1" type="ORF">SCF082_LOCUS13968</name>
    <name evidence="2" type="ORF">SCF082_LOCUS14004</name>
</gene>
<evidence type="ECO:0000313" key="2">
    <source>
        <dbReference type="EMBL" id="CAK9018265.1"/>
    </source>
</evidence>